<dbReference type="InterPro" id="IPR016024">
    <property type="entry name" value="ARM-type_fold"/>
</dbReference>
<dbReference type="PANTHER" id="PTHR17583:SF0">
    <property type="entry name" value="PHOSPHOINOSITIDE 3-KINASE REGULATORY SUBUNIT 4"/>
    <property type="match status" value="1"/>
</dbReference>
<dbReference type="GO" id="GO:0016236">
    <property type="term" value="P:macroautophagy"/>
    <property type="evidence" value="ECO:0007669"/>
    <property type="project" value="InterPro"/>
</dbReference>
<gene>
    <name evidence="5" type="ORF">HGUI_02602</name>
</gene>
<dbReference type="Proteomes" id="UP000183365">
    <property type="component" value="Unassembled WGS sequence"/>
</dbReference>
<dbReference type="GO" id="GO:0005524">
    <property type="term" value="F:ATP binding"/>
    <property type="evidence" value="ECO:0007669"/>
    <property type="project" value="InterPro"/>
</dbReference>
<dbReference type="SUPFAM" id="SSF50998">
    <property type="entry name" value="Quinoprotein alcohol dehydrogenase-like"/>
    <property type="match status" value="1"/>
</dbReference>
<name>A0A1L0B1V7_9ASCO</name>
<evidence type="ECO:0000256" key="3">
    <source>
        <dbReference type="ARBA" id="ARBA00022737"/>
    </source>
</evidence>
<dbReference type="GO" id="GO:0071561">
    <property type="term" value="C:nucleus-vacuole junction"/>
    <property type="evidence" value="ECO:0007669"/>
    <property type="project" value="TreeGrafter"/>
</dbReference>
<sequence length="1501" mass="175363">MGQKLSILAQTTPYIDISSYIDIFEDIQFIKNLNNNSKFISTNQCITLDEDLLITKVFIKPNLIINESNTAQYVNSINDDTSIDINFSLIQKNLNIEISKLENVPNTIPYLYILDTSNAAYLFRPYIHESLKENLSENKHYGFETSRILILFKIFQMLKILENVHEQNIIHGNINMNNFLVDSLDIIKLTDFSMNLKPYYLREDMPNEIDFYFGKNNHTVVKPNSTVLSKVTTIGADMNRQKYKRQGFYLAPERLNTQKRNFKVDNITDETKKIDVFSLGCVFYEMFMNLSQQSIGRNMSLFSIQDVFNFKNGDYSEYEKNMEIIDEIFGKENSLESQLIRDCTNPDVTKRLAVKDILAKYGKNGLFPHLAFNSMYENICLQLNDIDMVDFKFPAFANNIMDVCLSVGYELETLNNMSSEENKVYELNEIIGMPNKLNIFESHVFKYLTYSELLDKYDSVTLKENLGISYIHVIGKLMSTSLTNVKDIILCINSITLLSQFCEDALKLDICIPYLFNFFNECKNKQCKRHLLEKITLILKSICGSNDKTILENLHDTVNYYIFPTIKKNLKLYDHETIEIILKGIPNLLTLTKNSKYLKKALVSIISYVLTTQEGNTVALRIELLKQIPKFLNVVGEQVINDLIIVHTITYLNEDSPLLKIELINCLCRIGEYEGEVIFKEIIYPLLVQNLYLYKDNESVMLVVLQNLKQIIKIFIDQERIVLDNDSKPRGVDHSKTNKKMRLLDKHSLLELIENHLLNFLLLPYKSCKVEVISILKLVLLNNIDLSELYCLYYPLIKPYYHMNMEINKELLECSCRGSISVDQFDYLLMWYMKVDSTLFWKEKKISGDKYEFEYSDYFDKNNLDENLSMEDKIYFNNLKKHFNLDPKHLWKLSKLRRYIKRVAVGLPSGFKANFFKRVEKSTFAAKQELNIIDCQKKHDMIYLKNIKSDTLQYQIIFKDDLVTGKKRTSSGYNSRRNSKLIPQRLLNDALKSINNESAISVKEADTLKIESDQILLIDYKKSEYTVNKGIKDANIKDKNVLEYIENLKVVPELNDLTELEEEDKTLLDVVIATDKQYKANLSNYTKLNFDFGRKIKFVESNDKYLIVVNDEMMLENNNKREIIIVDLIKFDNSSILDNSKFIKKFDLCLLLGDNDGVSVTNLKFWINDILLVSFSNGQNIILKLHHTDSLSISKLKSFNISSPEFIMNLKFVNGLVYGMSNYGSIYAYDYVTNELKKIYEYQSMVMEEMYDNLNAPNFDFDYEVCKDFAIYDNHLFIITTMNNLYVINMDFKIVKDVYTLYHKKNSSKRNDDSIMTPFDTINAHQNGKLVLTGGYSLSVMMLFNISDFIEVSENNLVISKEVIMMNSMSYYSDDLYDKFILRKVLQKDEFLKMKNIDGDINMVKYDWIDDKKITFINNECNDIVLMDIESGVNSVIFDNHNNNDNYKKYNMNNQLKLYYRNVNSVKKKYHLRYFKYIQVDNESIILVVLDVDSNLFIYNI</sequence>
<dbReference type="GO" id="GO:0034272">
    <property type="term" value="C:phosphatidylinositol 3-kinase complex, class III, type II"/>
    <property type="evidence" value="ECO:0007669"/>
    <property type="project" value="TreeGrafter"/>
</dbReference>
<protein>
    <recommendedName>
        <fullName evidence="4">Protein kinase domain-containing protein</fullName>
    </recommendedName>
</protein>
<dbReference type="SUPFAM" id="SSF56112">
    <property type="entry name" value="Protein kinase-like (PK-like)"/>
    <property type="match status" value="1"/>
</dbReference>
<dbReference type="PANTHER" id="PTHR17583">
    <property type="entry name" value="PHOSPHOINOSITIDE 3-KINASE REGULATORY SUBUNIT 4"/>
    <property type="match status" value="1"/>
</dbReference>
<dbReference type="Gene3D" id="1.25.10.10">
    <property type="entry name" value="Leucine-rich Repeat Variant"/>
    <property type="match status" value="1"/>
</dbReference>
<dbReference type="InterPro" id="IPR045162">
    <property type="entry name" value="Vps15-like"/>
</dbReference>
<dbReference type="OrthoDB" id="242910at2759"/>
<dbReference type="InterPro" id="IPR011047">
    <property type="entry name" value="Quinoprotein_ADH-like_sf"/>
</dbReference>
<feature type="domain" description="Protein kinase" evidence="4">
    <location>
        <begin position="24"/>
        <end position="372"/>
    </location>
</feature>
<dbReference type="Pfam" id="PF22956">
    <property type="entry name" value="VPS15-like_hel"/>
    <property type="match status" value="1"/>
</dbReference>
<proteinExistence type="predicted"/>
<accession>A0A1L0B1V7</accession>
<dbReference type="InterPro" id="IPR011989">
    <property type="entry name" value="ARM-like"/>
</dbReference>
<dbReference type="GO" id="GO:0005770">
    <property type="term" value="C:late endosome"/>
    <property type="evidence" value="ECO:0007669"/>
    <property type="project" value="TreeGrafter"/>
</dbReference>
<dbReference type="InterPro" id="IPR011009">
    <property type="entry name" value="Kinase-like_dom_sf"/>
</dbReference>
<evidence type="ECO:0000256" key="2">
    <source>
        <dbReference type="ARBA" id="ARBA00022574"/>
    </source>
</evidence>
<evidence type="ECO:0000259" key="4">
    <source>
        <dbReference type="PROSITE" id="PS50011"/>
    </source>
</evidence>
<dbReference type="GO" id="GO:0006623">
    <property type="term" value="P:protein targeting to vacuole"/>
    <property type="evidence" value="ECO:0007669"/>
    <property type="project" value="TreeGrafter"/>
</dbReference>
<dbReference type="InterPro" id="IPR055231">
    <property type="entry name" value="2AA_helical"/>
</dbReference>
<dbReference type="SUPFAM" id="SSF48371">
    <property type="entry name" value="ARM repeat"/>
    <property type="match status" value="1"/>
</dbReference>
<dbReference type="Gene3D" id="1.10.510.10">
    <property type="entry name" value="Transferase(Phosphotransferase) domain 1"/>
    <property type="match status" value="1"/>
</dbReference>
<dbReference type="EMBL" id="FQNF01000049">
    <property type="protein sequence ID" value="SGZ40402.1"/>
    <property type="molecule type" value="Genomic_DNA"/>
</dbReference>
<keyword evidence="1" id="KW-0723">Serine/threonine-protein kinase</keyword>
<evidence type="ECO:0000313" key="6">
    <source>
        <dbReference type="Proteomes" id="UP000183365"/>
    </source>
</evidence>
<keyword evidence="1" id="KW-0418">Kinase</keyword>
<keyword evidence="6" id="KW-1185">Reference proteome</keyword>
<evidence type="ECO:0000256" key="1">
    <source>
        <dbReference type="ARBA" id="ARBA00022527"/>
    </source>
</evidence>
<evidence type="ECO:0000313" key="5">
    <source>
        <dbReference type="EMBL" id="SGZ40402.1"/>
    </source>
</evidence>
<dbReference type="PROSITE" id="PS50011">
    <property type="entry name" value="PROTEIN_KINASE_DOM"/>
    <property type="match status" value="1"/>
</dbReference>
<keyword evidence="3" id="KW-0677">Repeat</keyword>
<reference evidence="6" key="1">
    <citation type="submission" date="2016-11" db="EMBL/GenBank/DDBJ databases">
        <authorList>
            <person name="Guldener U."/>
        </authorList>
    </citation>
    <scope>NUCLEOTIDE SEQUENCE [LARGE SCALE GENOMIC DNA]</scope>
</reference>
<organism evidence="5 6">
    <name type="scientific">Hanseniaspora guilliermondii</name>
    <dbReference type="NCBI Taxonomy" id="56406"/>
    <lineage>
        <taxon>Eukaryota</taxon>
        <taxon>Fungi</taxon>
        <taxon>Dikarya</taxon>
        <taxon>Ascomycota</taxon>
        <taxon>Saccharomycotina</taxon>
        <taxon>Saccharomycetes</taxon>
        <taxon>Saccharomycodales</taxon>
        <taxon>Saccharomycodaceae</taxon>
        <taxon>Hanseniaspora</taxon>
    </lineage>
</organism>
<dbReference type="GO" id="GO:0034271">
    <property type="term" value="C:phosphatidylinositol 3-kinase complex, class III, type I"/>
    <property type="evidence" value="ECO:0007669"/>
    <property type="project" value="TreeGrafter"/>
</dbReference>
<dbReference type="GO" id="GO:0004674">
    <property type="term" value="F:protein serine/threonine kinase activity"/>
    <property type="evidence" value="ECO:0007669"/>
    <property type="project" value="UniProtKB-KW"/>
</dbReference>
<dbReference type="VEuPathDB" id="FungiDB:HGUI_02602"/>
<keyword evidence="1" id="KW-0808">Transferase</keyword>
<dbReference type="SMART" id="SM00220">
    <property type="entry name" value="S_TKc"/>
    <property type="match status" value="1"/>
</dbReference>
<dbReference type="InterPro" id="IPR000719">
    <property type="entry name" value="Prot_kinase_dom"/>
</dbReference>
<keyword evidence="2" id="KW-0853">WD repeat</keyword>
<dbReference type="GO" id="GO:0045324">
    <property type="term" value="P:late endosome to vacuole transport"/>
    <property type="evidence" value="ECO:0007669"/>
    <property type="project" value="InterPro"/>
</dbReference>